<name>A0A7W3LV69_ACTNM</name>
<accession>A0A7W3LV69</accession>
<dbReference type="Proteomes" id="UP000572680">
    <property type="component" value="Unassembled WGS sequence"/>
</dbReference>
<comment type="caution">
    <text evidence="1">The sequence shown here is derived from an EMBL/GenBank/DDBJ whole genome shotgun (WGS) entry which is preliminary data.</text>
</comment>
<keyword evidence="2" id="KW-1185">Reference proteome</keyword>
<dbReference type="SUPFAM" id="SSF53335">
    <property type="entry name" value="S-adenosyl-L-methionine-dependent methyltransferases"/>
    <property type="match status" value="1"/>
</dbReference>
<dbReference type="Gene3D" id="3.40.50.150">
    <property type="entry name" value="Vaccinia Virus protein VP39"/>
    <property type="match status" value="1"/>
</dbReference>
<evidence type="ECO:0000313" key="1">
    <source>
        <dbReference type="EMBL" id="MBA8954832.1"/>
    </source>
</evidence>
<dbReference type="Pfam" id="PF04672">
    <property type="entry name" value="Methyltransf_19"/>
    <property type="match status" value="1"/>
</dbReference>
<gene>
    <name evidence="1" type="ORF">HNR61_006489</name>
</gene>
<reference evidence="1 2" key="1">
    <citation type="submission" date="2020-08" db="EMBL/GenBank/DDBJ databases">
        <title>Genomic Encyclopedia of Type Strains, Phase IV (KMG-IV): sequencing the most valuable type-strain genomes for metagenomic binning, comparative biology and taxonomic classification.</title>
        <authorList>
            <person name="Goeker M."/>
        </authorList>
    </citation>
    <scope>NUCLEOTIDE SEQUENCE [LARGE SCALE GENOMIC DNA]</scope>
    <source>
        <strain evidence="1 2">DSM 44197</strain>
    </source>
</reference>
<proteinExistence type="predicted"/>
<dbReference type="AlphaFoldDB" id="A0A7W3LV69"/>
<dbReference type="EMBL" id="JACJIA010000010">
    <property type="protein sequence ID" value="MBA8954832.1"/>
    <property type="molecule type" value="Genomic_DNA"/>
</dbReference>
<dbReference type="InterPro" id="IPR029063">
    <property type="entry name" value="SAM-dependent_MTases_sf"/>
</dbReference>
<sequence length="267" mass="29084">MSTPSHEVDSSVPHSARVWDYWLGGKENYPADREMGDQIAQVMPSIIDMARHDRGFLRRTVGHMVEKEGVRQFLDIGTGLPTQDNTHEVAQRVAPECKVVYVDNDPLVLAHAHALLTGSPEGVTNYLHADLNDPEGILDGARRTLDLTRPVAVMLLGIVHFIADLDEARAIIGTLMDACPPGSFLAVSHATDAADGEPMRRAVEDWNAGGAKPPLTLRSPEQIATLFEGLEVLEPGVVSTSRWRPDPDPFGEAPLVGHWCALARKPS</sequence>
<dbReference type="RefSeq" id="WP_182846872.1">
    <property type="nucleotide sequence ID" value="NZ_BAAALP010000052.1"/>
</dbReference>
<protein>
    <recommendedName>
        <fullName evidence="3">S-adenosyl methyltransferase</fullName>
    </recommendedName>
</protein>
<dbReference type="PIRSF" id="PIRSF017393">
    <property type="entry name" value="MTase_SAV2177"/>
    <property type="match status" value="1"/>
</dbReference>
<dbReference type="InterPro" id="IPR006764">
    <property type="entry name" value="SAM_dep_MeTrfase_SAV2177_type"/>
</dbReference>
<evidence type="ECO:0000313" key="2">
    <source>
        <dbReference type="Proteomes" id="UP000572680"/>
    </source>
</evidence>
<organism evidence="1 2">
    <name type="scientific">Actinomadura namibiensis</name>
    <dbReference type="NCBI Taxonomy" id="182080"/>
    <lineage>
        <taxon>Bacteria</taxon>
        <taxon>Bacillati</taxon>
        <taxon>Actinomycetota</taxon>
        <taxon>Actinomycetes</taxon>
        <taxon>Streptosporangiales</taxon>
        <taxon>Thermomonosporaceae</taxon>
        <taxon>Actinomadura</taxon>
    </lineage>
</organism>
<evidence type="ECO:0008006" key="3">
    <source>
        <dbReference type="Google" id="ProtNLM"/>
    </source>
</evidence>